<organism evidence="3 5">
    <name type="scientific">Paraburkholderia phenoliruptrix</name>
    <dbReference type="NCBI Taxonomy" id="252970"/>
    <lineage>
        <taxon>Bacteria</taxon>
        <taxon>Pseudomonadati</taxon>
        <taxon>Pseudomonadota</taxon>
        <taxon>Betaproteobacteria</taxon>
        <taxon>Burkholderiales</taxon>
        <taxon>Burkholderiaceae</taxon>
        <taxon>Paraburkholderia</taxon>
    </lineage>
</organism>
<dbReference type="PANTHER" id="PTHR22916">
    <property type="entry name" value="GLYCOSYLTRANSFERASE"/>
    <property type="match status" value="1"/>
</dbReference>
<sequence>MPVFSIIVPAYNVEHYLDEALASVAGQSFTDFEAIIVDDGSTDGTAAIARRYCESDSRFRYVYQPNSGQSAARNLGTSLTTGSYVYYMDSDDLIDTDTLSVCHREFSHSDIDAVMFEAAVFPNDAPMYKQEVNGYRRPLGTARLWSEEFVVESLRQGRYFVSPCCFIARRSAIGNLRFIEGIVYEDNHFFAALLLQQRIKLAVLNQALFKRRLRMDSTMFTTKTLHHYNSMYRLLHEMSELSFIALDPPARARIKQEIIGKTLGDLHFASALVGPDFKLRSMNVAATWYVATHISPRLFSAKRLLLALVPELYRLKPEI</sequence>
<dbReference type="AlphaFoldDB" id="A0A6J5JXV2"/>
<dbReference type="Proteomes" id="UP001558535">
    <property type="component" value="Unassembled WGS sequence"/>
</dbReference>
<evidence type="ECO:0000313" key="3">
    <source>
        <dbReference type="EMBL" id="CAB4046729.1"/>
    </source>
</evidence>
<dbReference type="SUPFAM" id="SSF53448">
    <property type="entry name" value="Nucleotide-diphospho-sugar transferases"/>
    <property type="match status" value="1"/>
</dbReference>
<keyword evidence="7" id="KW-1185">Reference proteome</keyword>
<dbReference type="Gene3D" id="3.90.550.10">
    <property type="entry name" value="Spore Coat Polysaccharide Biosynthesis Protein SpsA, Chain A"/>
    <property type="match status" value="1"/>
</dbReference>
<dbReference type="InterPro" id="IPR029044">
    <property type="entry name" value="Nucleotide-diphossugar_trans"/>
</dbReference>
<reference evidence="4 7" key="2">
    <citation type="submission" date="2024-07" db="EMBL/GenBank/DDBJ databases">
        <title>A survey of Mimosa microsymbionts across Brazilian biomes reveals a high diversity of Paraburkholderia nodulating endemic species, but also that Cupriavidus is common as a symbiont of widespread species.</title>
        <authorList>
            <person name="Rouws L."/>
            <person name="Barauna A."/>
            <person name="Beukes C."/>
            <person name="Rouws J.R.C."/>
            <person name="De Faria S.M."/>
            <person name="Gross E."/>
            <person name="Bueno Dos Reis Junior F."/>
            <person name="Simon M.F."/>
            <person name="Maluk M."/>
            <person name="Odee D.W."/>
            <person name="Kenicer G."/>
            <person name="Young J.P.W."/>
            <person name="Reis V.M."/>
            <person name="Zilli J."/>
            <person name="James E.K."/>
        </authorList>
    </citation>
    <scope>NUCLEOTIDE SEQUENCE [LARGE SCALE GENOMIC DNA]</scope>
    <source>
        <strain evidence="4 7">BR14375</strain>
    </source>
</reference>
<dbReference type="EMBL" id="JBFPKE010000001">
    <property type="protein sequence ID" value="MEX3748729.1"/>
    <property type="molecule type" value="Genomic_DNA"/>
</dbReference>
<dbReference type="GO" id="GO:0016758">
    <property type="term" value="F:hexosyltransferase activity"/>
    <property type="evidence" value="ECO:0007669"/>
    <property type="project" value="UniProtKB-ARBA"/>
</dbReference>
<evidence type="ECO:0000259" key="1">
    <source>
        <dbReference type="Pfam" id="PF00535"/>
    </source>
</evidence>
<dbReference type="Pfam" id="PF00535">
    <property type="entry name" value="Glycos_transf_2"/>
    <property type="match status" value="1"/>
</dbReference>
<dbReference type="EMBL" id="CADIKB010000016">
    <property type="protein sequence ID" value="CAB3700658.1"/>
    <property type="molecule type" value="Genomic_DNA"/>
</dbReference>
<evidence type="ECO:0000313" key="7">
    <source>
        <dbReference type="Proteomes" id="UP001558535"/>
    </source>
</evidence>
<dbReference type="Proteomes" id="UP000494102">
    <property type="component" value="Unassembled WGS sequence"/>
</dbReference>
<feature type="domain" description="Glycosyltransferase 2-like" evidence="1">
    <location>
        <begin position="5"/>
        <end position="173"/>
    </location>
</feature>
<dbReference type="EMBL" id="CADILN010000001">
    <property type="protein sequence ID" value="CAB4046729.1"/>
    <property type="molecule type" value="Genomic_DNA"/>
</dbReference>
<proteinExistence type="predicted"/>
<accession>A0A6J5JXV2</accession>
<evidence type="ECO:0000313" key="5">
    <source>
        <dbReference type="Proteomes" id="UP000494102"/>
    </source>
</evidence>
<dbReference type="Proteomes" id="UP000494249">
    <property type="component" value="Unassembled WGS sequence"/>
</dbReference>
<evidence type="ECO:0000313" key="6">
    <source>
        <dbReference type="Proteomes" id="UP000494249"/>
    </source>
</evidence>
<dbReference type="PANTHER" id="PTHR22916:SF3">
    <property type="entry name" value="UDP-GLCNAC:BETAGAL BETA-1,3-N-ACETYLGLUCOSAMINYLTRANSFERASE-LIKE PROTEIN 1"/>
    <property type="match status" value="1"/>
</dbReference>
<dbReference type="GeneID" id="27799088"/>
<dbReference type="RefSeq" id="WP_014971884.1">
    <property type="nucleotide sequence ID" value="NZ_CADFGL010000015.1"/>
</dbReference>
<evidence type="ECO:0000313" key="2">
    <source>
        <dbReference type="EMBL" id="CAB3700658.1"/>
    </source>
</evidence>
<dbReference type="InterPro" id="IPR001173">
    <property type="entry name" value="Glyco_trans_2-like"/>
</dbReference>
<evidence type="ECO:0000313" key="4">
    <source>
        <dbReference type="EMBL" id="MEX3748729.1"/>
    </source>
</evidence>
<reference evidence="5 6" key="1">
    <citation type="submission" date="2020-04" db="EMBL/GenBank/DDBJ databases">
        <authorList>
            <person name="De Canck E."/>
        </authorList>
    </citation>
    <scope>NUCLEOTIDE SEQUENCE [LARGE SCALE GENOMIC DNA]</scope>
    <source>
        <strain evidence="2 6">LMG 22037</strain>
        <strain evidence="3 5">LMG 9964</strain>
    </source>
</reference>
<protein>
    <submittedName>
        <fullName evidence="4">Glycosyltransferase family 2 protein</fullName>
    </submittedName>
</protein>
<name>A0A6J5JXV2_9BURK</name>
<dbReference type="CDD" id="cd00761">
    <property type="entry name" value="Glyco_tranf_GTA_type"/>
    <property type="match status" value="1"/>
</dbReference>
<gene>
    <name evidence="4" type="ORF">AB3X84_01790</name>
    <name evidence="2" type="ORF">LMG22037_03487</name>
    <name evidence="3" type="ORF">LMG9964_00360</name>
</gene>